<feature type="compositionally biased region" description="Low complexity" evidence="1">
    <location>
        <begin position="704"/>
        <end position="717"/>
    </location>
</feature>
<dbReference type="OMA" id="ERHRQRW"/>
<feature type="region of interest" description="Disordered" evidence="1">
    <location>
        <begin position="227"/>
        <end position="311"/>
    </location>
</feature>
<dbReference type="Proteomes" id="UP000018050">
    <property type="component" value="Unassembled WGS sequence"/>
</dbReference>
<evidence type="ECO:0000256" key="1">
    <source>
        <dbReference type="SAM" id="MobiDB-lite"/>
    </source>
</evidence>
<feature type="compositionally biased region" description="Polar residues" evidence="1">
    <location>
        <begin position="508"/>
        <end position="517"/>
    </location>
</feature>
<dbReference type="EMBL" id="HG673562">
    <property type="protein sequence ID" value="CDI84006.1"/>
    <property type="molecule type" value="Genomic_DNA"/>
</dbReference>
<accession>U6GUU7</accession>
<feature type="region of interest" description="Disordered" evidence="1">
    <location>
        <begin position="677"/>
        <end position="750"/>
    </location>
</feature>
<dbReference type="AlphaFoldDB" id="U6GUU7"/>
<feature type="region of interest" description="Disordered" evidence="1">
    <location>
        <begin position="1"/>
        <end position="71"/>
    </location>
</feature>
<proteinExistence type="predicted"/>
<dbReference type="VEuPathDB" id="ToxoDB:EAH_00047220"/>
<feature type="compositionally biased region" description="Basic and acidic residues" evidence="1">
    <location>
        <begin position="541"/>
        <end position="550"/>
    </location>
</feature>
<keyword evidence="3" id="KW-1185">Reference proteome</keyword>
<organism evidence="2 3">
    <name type="scientific">Eimeria acervulina</name>
    <name type="common">Coccidian parasite</name>
    <dbReference type="NCBI Taxonomy" id="5801"/>
    <lineage>
        <taxon>Eukaryota</taxon>
        <taxon>Sar</taxon>
        <taxon>Alveolata</taxon>
        <taxon>Apicomplexa</taxon>
        <taxon>Conoidasida</taxon>
        <taxon>Coccidia</taxon>
        <taxon>Eucoccidiorida</taxon>
        <taxon>Eimeriorina</taxon>
        <taxon>Eimeriidae</taxon>
        <taxon>Eimeria</taxon>
    </lineage>
</organism>
<feature type="compositionally biased region" description="Low complexity" evidence="1">
    <location>
        <begin position="161"/>
        <end position="185"/>
    </location>
</feature>
<feature type="compositionally biased region" description="Low complexity" evidence="1">
    <location>
        <begin position="271"/>
        <end position="288"/>
    </location>
</feature>
<feature type="compositionally biased region" description="Polar residues" evidence="1">
    <location>
        <begin position="733"/>
        <end position="743"/>
    </location>
</feature>
<evidence type="ECO:0000313" key="3">
    <source>
        <dbReference type="Proteomes" id="UP000018050"/>
    </source>
</evidence>
<feature type="compositionally biased region" description="Low complexity" evidence="1">
    <location>
        <begin position="490"/>
        <end position="507"/>
    </location>
</feature>
<reference evidence="2" key="2">
    <citation type="submission" date="2013-10" db="EMBL/GenBank/DDBJ databases">
        <authorList>
            <person name="Aslett M."/>
        </authorList>
    </citation>
    <scope>NUCLEOTIDE SEQUENCE</scope>
    <source>
        <strain evidence="2">Houghton</strain>
    </source>
</reference>
<dbReference type="OrthoDB" id="346968at2759"/>
<evidence type="ECO:0000313" key="2">
    <source>
        <dbReference type="EMBL" id="CDI84006.1"/>
    </source>
</evidence>
<dbReference type="GeneID" id="25272792"/>
<feature type="region of interest" description="Disordered" evidence="1">
    <location>
        <begin position="157"/>
        <end position="185"/>
    </location>
</feature>
<feature type="region of interest" description="Disordered" evidence="1">
    <location>
        <begin position="443"/>
        <end position="649"/>
    </location>
</feature>
<sequence length="750" mass="77935">MVTEAPSRHSGARGAPRNSRKIPPEHVAATASNKGSNSSGSSDTLSNSSQTSDSRSSKQDGRKRSSRSCCPSARNKWLLQPLLLRAQQVFAAVESELQKTLQQQQQHIAATAVRDLQAFADLLSSLVCSQGSPHELLHAGPSEGLLKQQQQQLSATAAEVAPAPGRDASSPSAAAAAPALTPTSPTATGAAVVWYSSTPATPGAQLRRSQRGSSQQHELQPLLQLHEEEEEEQQQQQQPKLQQHMDLSGTERAEKRRRALSKQAQAAEGDPPVAGVALTAATPAAAAAHQSKRRRESPGDDGAAPTPVVAGATAVEPPAAASAAAAACVQRPAAATIHPTPPPTQAPGAVAAVAPPPPPPPPPPPFAAVRPPPPPPPLPSWAATGPTAAAAAAAVNSRQLSGGAVAVSGLSSEALEALNALSEKEREETIEILNALSLPLLQAPTQEQAEDPSGAVRGSGTPTVPGAPKCSGSLSPADYPDSGLAEKAVLSSRQQKQQQETLQRQSSAFKCSSNATTPLAPRIPLGFEGTGATPGALSHVSKLESRRTAEGSDAEEGEISDYGPDRPNTLEPPAALENATGEQAGEGLTTMQQQQQQQIRIPRLSRVGEGSLHREGGSCSSTVDLGECWGPSAAEAPLSSQGAGPPDSSLLDALIAARPLSSEAVLCNLYSLKKCEAARPQPQPQRKPKRRTQEAQERHRQRWAEIQQRRAQAAAKRQQLKGSPFGKEGDGGNCNSAQPSQLPFTPLTPC</sequence>
<dbReference type="RefSeq" id="XP_013246937.1">
    <property type="nucleotide sequence ID" value="XM_013391483.1"/>
</dbReference>
<gene>
    <name evidence="2" type="ORF">EAH_00047220</name>
</gene>
<feature type="compositionally biased region" description="Low complexity" evidence="1">
    <location>
        <begin position="234"/>
        <end position="244"/>
    </location>
</feature>
<feature type="compositionally biased region" description="Low complexity" evidence="1">
    <location>
        <begin position="32"/>
        <end position="54"/>
    </location>
</feature>
<feature type="region of interest" description="Disordered" evidence="1">
    <location>
        <begin position="335"/>
        <end position="388"/>
    </location>
</feature>
<reference evidence="2" key="1">
    <citation type="submission" date="2013-10" db="EMBL/GenBank/DDBJ databases">
        <title>Genomic analysis of the causative agents of coccidiosis in chickens.</title>
        <authorList>
            <person name="Reid A.J."/>
            <person name="Blake D."/>
            <person name="Billington K."/>
            <person name="Browne H."/>
            <person name="Dunn M."/>
            <person name="Hung S."/>
            <person name="Kawahara F."/>
            <person name="Miranda-Saavedra D."/>
            <person name="Mourier T."/>
            <person name="Nagra H."/>
            <person name="Otto T.D."/>
            <person name="Rawlings N."/>
            <person name="Sanchez A."/>
            <person name="Sanders M."/>
            <person name="Subramaniam C."/>
            <person name="Tay Y."/>
            <person name="Dear P."/>
            <person name="Doerig C."/>
            <person name="Gruber A."/>
            <person name="Parkinson J."/>
            <person name="Shirley M."/>
            <person name="Wan K.L."/>
            <person name="Berriman M."/>
            <person name="Tomley F."/>
            <person name="Pain A."/>
        </authorList>
    </citation>
    <scope>NUCLEOTIDE SEQUENCE</scope>
    <source>
        <strain evidence="2">Houghton</strain>
    </source>
</reference>
<feature type="compositionally biased region" description="Pro residues" evidence="1">
    <location>
        <begin position="354"/>
        <end position="379"/>
    </location>
</feature>
<protein>
    <submittedName>
        <fullName evidence="2">Uncharacterized protein</fullName>
    </submittedName>
</protein>
<name>U6GUU7_EIMAC</name>